<dbReference type="InterPro" id="IPR052184">
    <property type="entry name" value="SDR_enzymes"/>
</dbReference>
<dbReference type="CDD" id="cd05325">
    <property type="entry name" value="carb_red_sniffer_like_SDR_c"/>
    <property type="match status" value="1"/>
</dbReference>
<dbReference type="PRINTS" id="PR00081">
    <property type="entry name" value="GDHRDH"/>
</dbReference>
<dbReference type="AlphaFoldDB" id="A0A2A5AV97"/>
<dbReference type="Gene3D" id="3.40.50.720">
    <property type="entry name" value="NAD(P)-binding Rossmann-like Domain"/>
    <property type="match status" value="1"/>
</dbReference>
<dbReference type="InterPro" id="IPR002347">
    <property type="entry name" value="SDR_fam"/>
</dbReference>
<gene>
    <name evidence="2" type="ORF">COA96_12920</name>
</gene>
<name>A0A2A5AV97_9GAMM</name>
<comment type="similarity">
    <text evidence="1">Belongs to the short-chain dehydrogenases/reductases (SDR) family.</text>
</comment>
<dbReference type="PRINTS" id="PR00080">
    <property type="entry name" value="SDRFAMILY"/>
</dbReference>
<accession>A0A2A5AV97</accession>
<dbReference type="InterPro" id="IPR036291">
    <property type="entry name" value="NAD(P)-bd_dom_sf"/>
</dbReference>
<reference evidence="3" key="1">
    <citation type="submission" date="2017-08" db="EMBL/GenBank/DDBJ databases">
        <title>A dynamic microbial community with high functional redundancy inhabits the cold, oxic subseafloor aquifer.</title>
        <authorList>
            <person name="Tully B.J."/>
            <person name="Wheat C.G."/>
            <person name="Glazer B.T."/>
            <person name="Huber J.A."/>
        </authorList>
    </citation>
    <scope>NUCLEOTIDE SEQUENCE [LARGE SCALE GENOMIC DNA]</scope>
</reference>
<evidence type="ECO:0000313" key="2">
    <source>
        <dbReference type="EMBL" id="PCJ23011.1"/>
    </source>
</evidence>
<evidence type="ECO:0000256" key="1">
    <source>
        <dbReference type="RuleBase" id="RU000363"/>
    </source>
</evidence>
<sequence length="230" mass="24852">MTTVLITGTNRGIGLEFVEQFLARGDRVLATCRDVEKADSLRQLEQNYSSLELLELDVADTQSIENLPHLLKSEAIDIFVNNAGVYGPRKTGFGDVDGQAWADALQVNAIAPLLLTQLIIDNLRKGKDKKLLYLTSKMGSMEDNSGGGSYIYRSSKAALNSVVKSLSVDLAEEGFKTAVLHPGWVQTDMGGAHALIDTGASVAGMMQIIDSLDKELSGSFINYDGAIIPW</sequence>
<protein>
    <submittedName>
        <fullName evidence="2">Short-chain dehydrogenase</fullName>
    </submittedName>
</protein>
<dbReference type="SUPFAM" id="SSF51735">
    <property type="entry name" value="NAD(P)-binding Rossmann-fold domains"/>
    <property type="match status" value="1"/>
</dbReference>
<organism evidence="2 3">
    <name type="scientific">SAR86 cluster bacterium</name>
    <dbReference type="NCBI Taxonomy" id="2030880"/>
    <lineage>
        <taxon>Bacteria</taxon>
        <taxon>Pseudomonadati</taxon>
        <taxon>Pseudomonadota</taxon>
        <taxon>Gammaproteobacteria</taxon>
        <taxon>SAR86 cluster</taxon>
    </lineage>
</organism>
<proteinExistence type="inferred from homology"/>
<dbReference type="EMBL" id="NVVJ01000046">
    <property type="protein sequence ID" value="PCJ23011.1"/>
    <property type="molecule type" value="Genomic_DNA"/>
</dbReference>
<comment type="caution">
    <text evidence="2">The sequence shown here is derived from an EMBL/GenBank/DDBJ whole genome shotgun (WGS) entry which is preliminary data.</text>
</comment>
<dbReference type="Proteomes" id="UP000218327">
    <property type="component" value="Unassembled WGS sequence"/>
</dbReference>
<dbReference type="PANTHER" id="PTHR45458">
    <property type="entry name" value="SHORT-CHAIN DEHYDROGENASE/REDUCTASE SDR"/>
    <property type="match status" value="1"/>
</dbReference>
<evidence type="ECO:0000313" key="3">
    <source>
        <dbReference type="Proteomes" id="UP000218327"/>
    </source>
</evidence>
<dbReference type="Pfam" id="PF00106">
    <property type="entry name" value="adh_short"/>
    <property type="match status" value="1"/>
</dbReference>
<dbReference type="PANTHER" id="PTHR45458:SF1">
    <property type="entry name" value="SHORT CHAIN DEHYDROGENASE"/>
    <property type="match status" value="1"/>
</dbReference>
<dbReference type="GO" id="GO:0016616">
    <property type="term" value="F:oxidoreductase activity, acting on the CH-OH group of donors, NAD or NADP as acceptor"/>
    <property type="evidence" value="ECO:0007669"/>
    <property type="project" value="TreeGrafter"/>
</dbReference>